<sequence length="351" mass="37786">MEVLHAPPVASSFTPLEEHQSRTPASFYSGPTVLHFHSDRCKVVISESELTASPILRAICKPISNGTTNGISHHVSGVATGSNGNIEQNSDLVIDGVNIWVTSEYAHRSPVYSTHHTSSLVWKGGWLTFLNCVLSKFFLYNPTTAHGVSIPYPLISLHAIQRLRLPGSTQDEEMQGLYLQLAIPSEEISEEDEEEECIALTIVPPPLVEGMETAALTVDEMAESGDKPEITTHALFAAVSACSNLHPDPANTGNAEDYEMNEQGSSLFQSGLIAAGCSDGGLPPPVDGSSRWITAENVHEFFDEEGDWIWEGEAPSASLGPGAGTVRSREVDNDGAGDCEGNEETKWRKTG</sequence>
<evidence type="ECO:0000256" key="1">
    <source>
        <dbReference type="ARBA" id="ARBA00004123"/>
    </source>
</evidence>
<evidence type="ECO:0000256" key="4">
    <source>
        <dbReference type="ARBA" id="ARBA00023242"/>
    </source>
</evidence>
<reference evidence="6 7" key="1">
    <citation type="journal article" date="2015" name="Environ. Microbiol.">
        <title>Metagenome sequence of Elaphomyces granulatus from sporocarp tissue reveals Ascomycota ectomycorrhizal fingerprints of genome expansion and a Proteobacteria-rich microbiome.</title>
        <authorList>
            <person name="Quandt C.A."/>
            <person name="Kohler A."/>
            <person name="Hesse C.N."/>
            <person name="Sharpton T.J."/>
            <person name="Martin F."/>
            <person name="Spatafora J.W."/>
        </authorList>
    </citation>
    <scope>NUCLEOTIDE SEQUENCE [LARGE SCALE GENOMIC DNA]</scope>
    <source>
        <strain evidence="6 7">OSC145934</strain>
    </source>
</reference>
<evidence type="ECO:0000313" key="6">
    <source>
        <dbReference type="EMBL" id="OXV08393.1"/>
    </source>
</evidence>
<evidence type="ECO:0000256" key="3">
    <source>
        <dbReference type="ARBA" id="ARBA00022490"/>
    </source>
</evidence>
<dbReference type="GO" id="GO:0034715">
    <property type="term" value="C:pICln-Sm protein complex"/>
    <property type="evidence" value="ECO:0007669"/>
    <property type="project" value="TreeGrafter"/>
</dbReference>
<dbReference type="GO" id="GO:0005829">
    <property type="term" value="C:cytosol"/>
    <property type="evidence" value="ECO:0007669"/>
    <property type="project" value="TreeGrafter"/>
</dbReference>
<keyword evidence="3" id="KW-0963">Cytoplasm</keyword>
<comment type="caution">
    <text evidence="6">The sequence shown here is derived from an EMBL/GenBank/DDBJ whole genome shotgun (WGS) entry which is preliminary data.</text>
</comment>
<dbReference type="GO" id="GO:0005681">
    <property type="term" value="C:spliceosomal complex"/>
    <property type="evidence" value="ECO:0007669"/>
    <property type="project" value="TreeGrafter"/>
</dbReference>
<feature type="compositionally biased region" description="Acidic residues" evidence="5">
    <location>
        <begin position="333"/>
        <end position="342"/>
    </location>
</feature>
<evidence type="ECO:0008006" key="8">
    <source>
        <dbReference type="Google" id="ProtNLM"/>
    </source>
</evidence>
<evidence type="ECO:0000256" key="5">
    <source>
        <dbReference type="SAM" id="MobiDB-lite"/>
    </source>
</evidence>
<dbReference type="AlphaFoldDB" id="A0A232LW62"/>
<keyword evidence="7" id="KW-1185">Reference proteome</keyword>
<name>A0A232LW62_9EURO</name>
<evidence type="ECO:0000313" key="7">
    <source>
        <dbReference type="Proteomes" id="UP000243515"/>
    </source>
</evidence>
<dbReference type="GO" id="GO:0045292">
    <property type="term" value="P:mRNA cis splicing, via spliceosome"/>
    <property type="evidence" value="ECO:0007669"/>
    <property type="project" value="TreeGrafter"/>
</dbReference>
<dbReference type="GO" id="GO:0000387">
    <property type="term" value="P:spliceosomal snRNP assembly"/>
    <property type="evidence" value="ECO:0007669"/>
    <property type="project" value="TreeGrafter"/>
</dbReference>
<dbReference type="OrthoDB" id="19714at2759"/>
<comment type="subcellular location">
    <subcellularLocation>
        <location evidence="2">Cytoplasm</location>
    </subcellularLocation>
    <subcellularLocation>
        <location evidence="1">Nucleus</location>
    </subcellularLocation>
</comment>
<organism evidence="6 7">
    <name type="scientific">Elaphomyces granulatus</name>
    <dbReference type="NCBI Taxonomy" id="519963"/>
    <lineage>
        <taxon>Eukaryota</taxon>
        <taxon>Fungi</taxon>
        <taxon>Dikarya</taxon>
        <taxon>Ascomycota</taxon>
        <taxon>Pezizomycotina</taxon>
        <taxon>Eurotiomycetes</taxon>
        <taxon>Eurotiomycetidae</taxon>
        <taxon>Eurotiales</taxon>
        <taxon>Elaphomycetaceae</taxon>
        <taxon>Elaphomyces</taxon>
    </lineage>
</organism>
<dbReference type="InterPro" id="IPR011993">
    <property type="entry name" value="PH-like_dom_sf"/>
</dbReference>
<dbReference type="InterPro" id="IPR039924">
    <property type="entry name" value="ICln/Lot5/Saf5"/>
</dbReference>
<evidence type="ECO:0000256" key="2">
    <source>
        <dbReference type="ARBA" id="ARBA00004496"/>
    </source>
</evidence>
<dbReference type="Gene3D" id="2.30.29.30">
    <property type="entry name" value="Pleckstrin-homology domain (PH domain)/Phosphotyrosine-binding domain (PTB)"/>
    <property type="match status" value="1"/>
</dbReference>
<dbReference type="Pfam" id="PF03517">
    <property type="entry name" value="Voldacs"/>
    <property type="match status" value="1"/>
</dbReference>
<feature type="region of interest" description="Disordered" evidence="5">
    <location>
        <begin position="312"/>
        <end position="351"/>
    </location>
</feature>
<proteinExistence type="predicted"/>
<dbReference type="PANTHER" id="PTHR21399">
    <property type="entry name" value="CHLORIDE CONDUCTANCE REGULATORY PROTEIN ICLN"/>
    <property type="match status" value="1"/>
</dbReference>
<dbReference type="Proteomes" id="UP000243515">
    <property type="component" value="Unassembled WGS sequence"/>
</dbReference>
<gene>
    <name evidence="6" type="ORF">Egran_03846</name>
</gene>
<dbReference type="PANTHER" id="PTHR21399:SF0">
    <property type="entry name" value="METHYLOSOME SUBUNIT PICLN"/>
    <property type="match status" value="1"/>
</dbReference>
<keyword evidence="4" id="KW-0539">Nucleus</keyword>
<accession>A0A232LW62</accession>
<protein>
    <recommendedName>
        <fullName evidence="8">Protein LOT5</fullName>
    </recommendedName>
</protein>
<dbReference type="EMBL" id="NPHW01004137">
    <property type="protein sequence ID" value="OXV08393.1"/>
    <property type="molecule type" value="Genomic_DNA"/>
</dbReference>